<dbReference type="Pfam" id="PF10080">
    <property type="entry name" value="FtrD-like"/>
    <property type="match status" value="1"/>
</dbReference>
<sequence length="492" mass="51828">MAFYIAALAHALLPLAVIMALVPSLARRANGALPAGGVLALVAGFVGGGVATLAAAINSSEIVVGTLIHGLTLVVAALALLALVGLLAVLIRRGKGTVLAHATALFLLAAFAARGIYDAASASANRSLTVTGVVNTEMIVNSAALVIGVALLLALALVGARVVARAPRWLALAVLALVLAMEVVAGSAAVMLGLLKLDAIGVSSGRISYVAKVLMVAPWAAYAELALLLILGIATVLRSPRVPPLADAAPSAERVEHRKVRARALFERRWRTRLAGVAVFLFAVLAYQDLYASLPPALSAAAPVTPDEKGEVRIPIEQVKDGDLHRYAYVAADGHRVRFFLINRYDAEHVRIGVVFDACMICGDDGYIQRGEEIICIACGVRIFKPSIGKPGGCNPIPLKHQVAGDTIVIAKADLDKGASYFSEVVEVDTVDPVNGESVNNLKAPYRYDYGGRTYFFSGKDSYEAFKADPGKYTKGNEARRLRVQGHEQVEG</sequence>
<keyword evidence="5" id="KW-1185">Reference proteome</keyword>
<dbReference type="InterPro" id="IPR007029">
    <property type="entry name" value="YHS_dom"/>
</dbReference>
<feature type="domain" description="Membrane iron-sulfur containing protein FtrD-like" evidence="3">
    <location>
        <begin position="319"/>
        <end position="422"/>
    </location>
</feature>
<dbReference type="STRING" id="1365950.SAMN05428963_102295"/>
<dbReference type="Proteomes" id="UP000190135">
    <property type="component" value="Unassembled WGS sequence"/>
</dbReference>
<accession>A0A1T4MU80</accession>
<evidence type="ECO:0000259" key="2">
    <source>
        <dbReference type="Pfam" id="PF04945"/>
    </source>
</evidence>
<feature type="transmembrane region" description="Helical" evidence="1">
    <location>
        <begin position="137"/>
        <end position="158"/>
    </location>
</feature>
<feature type="transmembrane region" description="Helical" evidence="1">
    <location>
        <begin position="6"/>
        <end position="26"/>
    </location>
</feature>
<proteinExistence type="predicted"/>
<evidence type="ECO:0000259" key="3">
    <source>
        <dbReference type="Pfam" id="PF10080"/>
    </source>
</evidence>
<evidence type="ECO:0000313" key="5">
    <source>
        <dbReference type="Proteomes" id="UP000190135"/>
    </source>
</evidence>
<reference evidence="5" key="1">
    <citation type="submission" date="2017-02" db="EMBL/GenBank/DDBJ databases">
        <authorList>
            <person name="Varghese N."/>
            <person name="Submissions S."/>
        </authorList>
    </citation>
    <scope>NUCLEOTIDE SEQUENCE [LARGE SCALE GENOMIC DNA]</scope>
    <source>
        <strain evidence="5">USBA 369</strain>
    </source>
</reference>
<dbReference type="EMBL" id="FUXL01000002">
    <property type="protein sequence ID" value="SJZ70542.1"/>
    <property type="molecule type" value="Genomic_DNA"/>
</dbReference>
<dbReference type="Pfam" id="PF04945">
    <property type="entry name" value="YHS"/>
    <property type="match status" value="1"/>
</dbReference>
<feature type="transmembrane region" description="Helical" evidence="1">
    <location>
        <begin position="270"/>
        <end position="287"/>
    </location>
</feature>
<keyword evidence="1" id="KW-0812">Transmembrane</keyword>
<feature type="domain" description="YHS" evidence="2">
    <location>
        <begin position="431"/>
        <end position="474"/>
    </location>
</feature>
<dbReference type="AlphaFoldDB" id="A0A1T4MU80"/>
<dbReference type="InterPro" id="IPR018758">
    <property type="entry name" value="FtrD-like"/>
</dbReference>
<feature type="transmembrane region" description="Helical" evidence="1">
    <location>
        <begin position="170"/>
        <end position="195"/>
    </location>
</feature>
<feature type="transmembrane region" description="Helical" evidence="1">
    <location>
        <begin position="63"/>
        <end position="91"/>
    </location>
</feature>
<feature type="transmembrane region" description="Helical" evidence="1">
    <location>
        <begin position="215"/>
        <end position="237"/>
    </location>
</feature>
<dbReference type="RefSeq" id="WP_078706962.1">
    <property type="nucleotide sequence ID" value="NZ_FUXL01000002.1"/>
</dbReference>
<gene>
    <name evidence="4" type="ORF">SAMN05428963_102295</name>
</gene>
<organism evidence="4 5">
    <name type="scientific">Consotaella salsifontis</name>
    <dbReference type="NCBI Taxonomy" id="1365950"/>
    <lineage>
        <taxon>Bacteria</taxon>
        <taxon>Pseudomonadati</taxon>
        <taxon>Pseudomonadota</taxon>
        <taxon>Alphaproteobacteria</taxon>
        <taxon>Hyphomicrobiales</taxon>
        <taxon>Aurantimonadaceae</taxon>
        <taxon>Consotaella</taxon>
    </lineage>
</organism>
<keyword evidence="1" id="KW-0472">Membrane</keyword>
<dbReference type="OrthoDB" id="344729at2"/>
<evidence type="ECO:0000256" key="1">
    <source>
        <dbReference type="SAM" id="Phobius"/>
    </source>
</evidence>
<keyword evidence="1" id="KW-1133">Transmembrane helix</keyword>
<feature type="transmembrane region" description="Helical" evidence="1">
    <location>
        <begin position="38"/>
        <end position="57"/>
    </location>
</feature>
<name>A0A1T4MU80_9HYPH</name>
<feature type="transmembrane region" description="Helical" evidence="1">
    <location>
        <begin position="98"/>
        <end position="117"/>
    </location>
</feature>
<evidence type="ECO:0000313" key="4">
    <source>
        <dbReference type="EMBL" id="SJZ70542.1"/>
    </source>
</evidence>
<protein>
    <submittedName>
        <fullName evidence="4">Uncharacterized membrane protein</fullName>
    </submittedName>
</protein>